<name>A0A371HW84_MUCPR</name>
<gene>
    <name evidence="1" type="ORF">CR513_08889</name>
</gene>
<organism evidence="1 2">
    <name type="scientific">Mucuna pruriens</name>
    <name type="common">Velvet bean</name>
    <name type="synonym">Dolichos pruriens</name>
    <dbReference type="NCBI Taxonomy" id="157652"/>
    <lineage>
        <taxon>Eukaryota</taxon>
        <taxon>Viridiplantae</taxon>
        <taxon>Streptophyta</taxon>
        <taxon>Embryophyta</taxon>
        <taxon>Tracheophyta</taxon>
        <taxon>Spermatophyta</taxon>
        <taxon>Magnoliopsida</taxon>
        <taxon>eudicotyledons</taxon>
        <taxon>Gunneridae</taxon>
        <taxon>Pentapetalae</taxon>
        <taxon>rosids</taxon>
        <taxon>fabids</taxon>
        <taxon>Fabales</taxon>
        <taxon>Fabaceae</taxon>
        <taxon>Papilionoideae</taxon>
        <taxon>50 kb inversion clade</taxon>
        <taxon>NPAAA clade</taxon>
        <taxon>indigoferoid/millettioid clade</taxon>
        <taxon>Phaseoleae</taxon>
        <taxon>Mucuna</taxon>
    </lineage>
</organism>
<accession>A0A371HW84</accession>
<keyword evidence="2" id="KW-1185">Reference proteome</keyword>
<dbReference type="AlphaFoldDB" id="A0A371HW84"/>
<evidence type="ECO:0000313" key="2">
    <source>
        <dbReference type="Proteomes" id="UP000257109"/>
    </source>
</evidence>
<reference evidence="1" key="1">
    <citation type="submission" date="2018-05" db="EMBL/GenBank/DDBJ databases">
        <title>Draft genome of Mucuna pruriens seed.</title>
        <authorList>
            <person name="Nnadi N.E."/>
            <person name="Vos R."/>
            <person name="Hasami M.H."/>
            <person name="Devisetty U.K."/>
            <person name="Aguiy J.C."/>
        </authorList>
    </citation>
    <scope>NUCLEOTIDE SEQUENCE [LARGE SCALE GENOMIC DNA]</scope>
    <source>
        <strain evidence="1">JCA_2017</strain>
    </source>
</reference>
<sequence length="161" mass="17914">MERMKDAKDELVFDDDVLILRDVARGKHKCKGQWLHLHNKEKGKGVVQEEDADELSQDEGEEEYNSSLITAIPLSAISLSQFEVGCSVPLAGINYCGEATPCNLTTLLHNIKLFDLGRPMMNSIEISFHTCFGIGKGYNKPLGDVPYNSAFEKCHKISQTP</sequence>
<evidence type="ECO:0000313" key="1">
    <source>
        <dbReference type="EMBL" id="RDY07051.1"/>
    </source>
</evidence>
<proteinExistence type="predicted"/>
<feature type="non-terminal residue" evidence="1">
    <location>
        <position position="1"/>
    </location>
</feature>
<comment type="caution">
    <text evidence="1">The sequence shown here is derived from an EMBL/GenBank/DDBJ whole genome shotgun (WGS) entry which is preliminary data.</text>
</comment>
<dbReference type="Proteomes" id="UP000257109">
    <property type="component" value="Unassembled WGS sequence"/>
</dbReference>
<dbReference type="EMBL" id="QJKJ01001557">
    <property type="protein sequence ID" value="RDY07051.1"/>
    <property type="molecule type" value="Genomic_DNA"/>
</dbReference>
<protein>
    <submittedName>
        <fullName evidence="1">Uncharacterized protein</fullName>
    </submittedName>
</protein>